<dbReference type="Pfam" id="PF13188">
    <property type="entry name" value="PAS_8"/>
    <property type="match status" value="1"/>
</dbReference>
<dbReference type="OrthoDB" id="8127at2157"/>
<dbReference type="GO" id="GO:0000155">
    <property type="term" value="F:phosphorelay sensor kinase activity"/>
    <property type="evidence" value="ECO:0007669"/>
    <property type="project" value="InterPro"/>
</dbReference>
<dbReference type="Proteomes" id="UP000728647">
    <property type="component" value="Unassembled WGS sequence"/>
</dbReference>
<dbReference type="PROSITE" id="PS50109">
    <property type="entry name" value="HIS_KIN"/>
    <property type="match status" value="1"/>
</dbReference>
<dbReference type="Gene3D" id="3.30.450.40">
    <property type="match status" value="1"/>
</dbReference>
<feature type="domain" description="Histidine kinase" evidence="8">
    <location>
        <begin position="512"/>
        <end position="712"/>
    </location>
</feature>
<dbReference type="EMBL" id="JABURA010000001">
    <property type="protein sequence ID" value="NUB90134.1"/>
    <property type="molecule type" value="Genomic_DNA"/>
</dbReference>
<dbReference type="InterPro" id="IPR035965">
    <property type="entry name" value="PAS-like_dom_sf"/>
</dbReference>
<dbReference type="Gene3D" id="3.30.450.20">
    <property type="entry name" value="PAS domain"/>
    <property type="match status" value="1"/>
</dbReference>
<evidence type="ECO:0000256" key="4">
    <source>
        <dbReference type="ARBA" id="ARBA00022777"/>
    </source>
</evidence>
<dbReference type="AlphaFoldDB" id="A0A8J8KGK8"/>
<reference evidence="9" key="1">
    <citation type="submission" date="2020-06" db="EMBL/GenBank/DDBJ databases">
        <title>Haloterrigena sp. nov., an extremely halophilic archaeon isolated from a saline sediment.</title>
        <authorList>
            <person name="Liu B.-B."/>
        </authorList>
    </citation>
    <scope>NUCLEOTIDE SEQUENCE</scope>
    <source>
        <strain evidence="9">SYSU A121-1</strain>
    </source>
</reference>
<comment type="catalytic activity">
    <reaction evidence="1">
        <text>ATP + protein L-histidine = ADP + protein N-phospho-L-histidine.</text>
        <dbReference type="EC" id="2.7.13.3"/>
    </reaction>
</comment>
<feature type="coiled-coil region" evidence="6">
    <location>
        <begin position="328"/>
        <end position="369"/>
    </location>
</feature>
<sequence>MSPSSQLRPRTVVYLAETDDAARDGAAALERVDSGPERTVHPLTTAVVDSLADWASAVDCVVFAETPTTAAGATLLEAAEACGSTPLVLFTRSAYAPAAARSTDGIDGYVRRDTDGAVAHLADEIEWVCAGERAGAATALPAAAADSGSNADAVETGDTDTTDTTETAGAERRPVADILEALPDVVACEERDRLFERLVATAADAVGTECGWLSTVHFGELTPRATTDAVATADLEPLPRNGPLDEALRTGEPIRIDDLAADGRPEPPLEGTESLCCAPVGDVGLLLLAAAEPAAFDDRDRDLLAAWARVGAAVLERVETEAGLRTDRDRLRGELDRATEARDRREAERDELAAERDRLAAERDRARALFATVPDPAVHYEIDGGRPVVRDVNDAFSDVFGAEPAAIVDEPLDAAPLPPGLEHRRATLTEALRAGRRRQLVSRRETVDGVREFRLTVVPLEAADGDGSDGSEPAGEITNPEGLVVYGDVTDANRTERELAAAEGRLEAIAESLETDVRTPLNVARGYLELVEETRDAEHFAEVETAQERLRERVAELLAIARRDEVAVETEPVAVTDVARRAWVAVDTGDARLVTREDRVLEADKAQLRELFEHLLQAAVESVAEGSDDDAPVVTVGATDDGFAVTGHPAGTDVTSAGWETTPVPGRLAAADGTGFGLGPVERIADAHGWDVGVATDEGATFAFRGIGPADVSRD</sequence>
<keyword evidence="6" id="KW-0175">Coiled coil</keyword>
<dbReference type="InterPro" id="IPR050351">
    <property type="entry name" value="BphY/WalK/GraS-like"/>
</dbReference>
<evidence type="ECO:0000259" key="8">
    <source>
        <dbReference type="PROSITE" id="PS50109"/>
    </source>
</evidence>
<evidence type="ECO:0000256" key="5">
    <source>
        <dbReference type="ARBA" id="ARBA00023136"/>
    </source>
</evidence>
<dbReference type="GO" id="GO:0000156">
    <property type="term" value="F:phosphorelay response regulator activity"/>
    <property type="evidence" value="ECO:0007669"/>
    <property type="project" value="TreeGrafter"/>
</dbReference>
<dbReference type="RefSeq" id="WP_174701287.1">
    <property type="nucleotide sequence ID" value="NZ_JABURA010000001.1"/>
</dbReference>
<dbReference type="SMART" id="SM00065">
    <property type="entry name" value="GAF"/>
    <property type="match status" value="1"/>
</dbReference>
<keyword evidence="3" id="KW-0808">Transferase</keyword>
<dbReference type="SUPFAM" id="SSF55874">
    <property type="entry name" value="ATPase domain of HSP90 chaperone/DNA topoisomerase II/histidine kinase"/>
    <property type="match status" value="1"/>
</dbReference>
<dbReference type="InterPro" id="IPR029016">
    <property type="entry name" value="GAF-like_dom_sf"/>
</dbReference>
<dbReference type="SUPFAM" id="SSF55785">
    <property type="entry name" value="PYP-like sensor domain (PAS domain)"/>
    <property type="match status" value="1"/>
</dbReference>
<organism evidence="9 10">
    <name type="scientific">Haloterrigena gelatinilytica</name>
    <dbReference type="NCBI Taxonomy" id="2741724"/>
    <lineage>
        <taxon>Archaea</taxon>
        <taxon>Methanobacteriati</taxon>
        <taxon>Methanobacteriota</taxon>
        <taxon>Stenosarchaea group</taxon>
        <taxon>Halobacteria</taxon>
        <taxon>Halobacteriales</taxon>
        <taxon>Natrialbaceae</taxon>
        <taxon>Haloterrigena</taxon>
    </lineage>
</organism>
<evidence type="ECO:0000313" key="10">
    <source>
        <dbReference type="Proteomes" id="UP000728647"/>
    </source>
</evidence>
<dbReference type="GO" id="GO:0030295">
    <property type="term" value="F:protein kinase activator activity"/>
    <property type="evidence" value="ECO:0007669"/>
    <property type="project" value="TreeGrafter"/>
</dbReference>
<feature type="region of interest" description="Disordered" evidence="7">
    <location>
        <begin position="144"/>
        <end position="173"/>
    </location>
</feature>
<gene>
    <name evidence="9" type="ORF">HT576_03675</name>
</gene>
<dbReference type="InterPro" id="IPR003018">
    <property type="entry name" value="GAF"/>
</dbReference>
<protein>
    <recommendedName>
        <fullName evidence="2">histidine kinase</fullName>
        <ecNumber evidence="2">2.7.13.3</ecNumber>
    </recommendedName>
</protein>
<dbReference type="CDD" id="cd00082">
    <property type="entry name" value="HisKA"/>
    <property type="match status" value="1"/>
</dbReference>
<dbReference type="Gene3D" id="1.10.287.130">
    <property type="match status" value="1"/>
</dbReference>
<evidence type="ECO:0000256" key="3">
    <source>
        <dbReference type="ARBA" id="ARBA00022679"/>
    </source>
</evidence>
<dbReference type="InterPro" id="IPR005467">
    <property type="entry name" value="His_kinase_dom"/>
</dbReference>
<evidence type="ECO:0000256" key="1">
    <source>
        <dbReference type="ARBA" id="ARBA00000085"/>
    </source>
</evidence>
<dbReference type="SUPFAM" id="SSF55781">
    <property type="entry name" value="GAF domain-like"/>
    <property type="match status" value="1"/>
</dbReference>
<accession>A0A8J8KGK8</accession>
<dbReference type="InterPro" id="IPR036890">
    <property type="entry name" value="HATPase_C_sf"/>
</dbReference>
<dbReference type="Gene3D" id="3.30.565.10">
    <property type="entry name" value="Histidine kinase-like ATPase, C-terminal domain"/>
    <property type="match status" value="1"/>
</dbReference>
<evidence type="ECO:0000313" key="9">
    <source>
        <dbReference type="EMBL" id="NUB90134.1"/>
    </source>
</evidence>
<keyword evidence="5" id="KW-0472">Membrane</keyword>
<feature type="compositionally biased region" description="Low complexity" evidence="7">
    <location>
        <begin position="144"/>
        <end position="154"/>
    </location>
</feature>
<evidence type="ECO:0000256" key="6">
    <source>
        <dbReference type="SAM" id="Coils"/>
    </source>
</evidence>
<comment type="caution">
    <text evidence="9">The sequence shown here is derived from an EMBL/GenBank/DDBJ whole genome shotgun (WGS) entry which is preliminary data.</text>
</comment>
<keyword evidence="4" id="KW-0418">Kinase</keyword>
<proteinExistence type="predicted"/>
<dbReference type="GO" id="GO:0016020">
    <property type="term" value="C:membrane"/>
    <property type="evidence" value="ECO:0007669"/>
    <property type="project" value="UniProtKB-SubCell"/>
</dbReference>
<name>A0A8J8KGK8_9EURY</name>
<dbReference type="InterPro" id="IPR000014">
    <property type="entry name" value="PAS"/>
</dbReference>
<dbReference type="InterPro" id="IPR003661">
    <property type="entry name" value="HisK_dim/P_dom"/>
</dbReference>
<dbReference type="PANTHER" id="PTHR42878:SF15">
    <property type="entry name" value="BACTERIOPHYTOCHROME"/>
    <property type="match status" value="1"/>
</dbReference>
<dbReference type="PANTHER" id="PTHR42878">
    <property type="entry name" value="TWO-COMPONENT HISTIDINE KINASE"/>
    <property type="match status" value="1"/>
</dbReference>
<evidence type="ECO:0000256" key="7">
    <source>
        <dbReference type="SAM" id="MobiDB-lite"/>
    </source>
</evidence>
<dbReference type="GO" id="GO:0007234">
    <property type="term" value="P:osmosensory signaling via phosphorelay pathway"/>
    <property type="evidence" value="ECO:0007669"/>
    <property type="project" value="TreeGrafter"/>
</dbReference>
<dbReference type="Pfam" id="PF13185">
    <property type="entry name" value="GAF_2"/>
    <property type="match status" value="1"/>
</dbReference>
<dbReference type="EC" id="2.7.13.3" evidence="2"/>
<evidence type="ECO:0000256" key="2">
    <source>
        <dbReference type="ARBA" id="ARBA00012438"/>
    </source>
</evidence>